<gene>
    <name evidence="4" type="ORF">FU839_10765</name>
</gene>
<accession>A0A5C8LXW3</accession>
<dbReference type="RefSeq" id="WP_147904358.1">
    <property type="nucleotide sequence ID" value="NZ_BAAAGC010000010.1"/>
</dbReference>
<dbReference type="SFLD" id="SFLDS00003">
    <property type="entry name" value="Haloacid_Dehalogenase"/>
    <property type="match status" value="1"/>
</dbReference>
<evidence type="ECO:0000256" key="1">
    <source>
        <dbReference type="ARBA" id="ARBA00022723"/>
    </source>
</evidence>
<proteinExistence type="predicted"/>
<keyword evidence="1" id="KW-0479">Metal-binding</keyword>
<evidence type="ECO:0000256" key="3">
    <source>
        <dbReference type="ARBA" id="ARBA00022842"/>
    </source>
</evidence>
<dbReference type="InterPro" id="IPR036412">
    <property type="entry name" value="HAD-like_sf"/>
</dbReference>
<dbReference type="InterPro" id="IPR023214">
    <property type="entry name" value="HAD_sf"/>
</dbReference>
<dbReference type="PANTHER" id="PTHR46470:SF2">
    <property type="entry name" value="GLYCERALDEHYDE 3-PHOSPHATE PHOSPHATASE"/>
    <property type="match status" value="1"/>
</dbReference>
<dbReference type="Gene3D" id="1.10.150.520">
    <property type="match status" value="1"/>
</dbReference>
<dbReference type="SFLD" id="SFLDG01129">
    <property type="entry name" value="C1.5:_HAD__Beta-PGM__Phosphata"/>
    <property type="match status" value="1"/>
</dbReference>
<name>A0A5C8LXW3_9GAMM</name>
<keyword evidence="3" id="KW-0460">Magnesium</keyword>
<dbReference type="OrthoDB" id="148966at2"/>
<dbReference type="Pfam" id="PF00702">
    <property type="entry name" value="Hydrolase"/>
    <property type="match status" value="1"/>
</dbReference>
<dbReference type="InterPro" id="IPR051400">
    <property type="entry name" value="HAD-like_hydrolase"/>
</dbReference>
<protein>
    <submittedName>
        <fullName evidence="4">HAD family hydrolase</fullName>
    </submittedName>
</protein>
<comment type="caution">
    <text evidence="4">The sequence shown here is derived from an EMBL/GenBank/DDBJ whole genome shotgun (WGS) entry which is preliminary data.</text>
</comment>
<dbReference type="Gene3D" id="3.40.50.1000">
    <property type="entry name" value="HAD superfamily/HAD-like"/>
    <property type="match status" value="1"/>
</dbReference>
<sequence>MIYIFDLDDTLYDERQYVESGFRAVAAYAAKQWGLDATNCYEQLVGLLDTQGRGRIFDDFLAGHSLSSKSNIQACVHTYRLHKPKLTLPTEHLQLLQLLPKPLYLVTDGHKIVQQNKVDALGIAALFKRVFITHRFGIKHAKPSTHCFELIKKAEKCDWQDMVYIGDNPAKDFVNLNKLGMNTIRVLTGVHRQVIAQKGFDALRTIRTLIELGSSEKMPANFADVRRPKDCQN</sequence>
<dbReference type="GO" id="GO:0016791">
    <property type="term" value="F:phosphatase activity"/>
    <property type="evidence" value="ECO:0007669"/>
    <property type="project" value="TreeGrafter"/>
</dbReference>
<dbReference type="Proteomes" id="UP000321814">
    <property type="component" value="Unassembled WGS sequence"/>
</dbReference>
<keyword evidence="2 4" id="KW-0378">Hydrolase</keyword>
<evidence type="ECO:0000313" key="4">
    <source>
        <dbReference type="EMBL" id="TXK80438.1"/>
    </source>
</evidence>
<dbReference type="SUPFAM" id="SSF56784">
    <property type="entry name" value="HAD-like"/>
    <property type="match status" value="1"/>
</dbReference>
<reference evidence="4 5" key="1">
    <citation type="submission" date="2019-08" db="EMBL/GenBank/DDBJ databases">
        <title>Draft genome analysis of Rheinheimera tangshanensis isolated from the roots of fresh rice plants (Oryza sativa).</title>
        <authorList>
            <person name="Yu Q."/>
            <person name="Qi Y."/>
            <person name="Zhang H."/>
            <person name="Pu J."/>
        </authorList>
    </citation>
    <scope>NUCLEOTIDE SEQUENCE [LARGE SCALE GENOMIC DNA]</scope>
    <source>
        <strain evidence="4 5">JA3-B52</strain>
    </source>
</reference>
<keyword evidence="5" id="KW-1185">Reference proteome</keyword>
<dbReference type="EMBL" id="VRLR01000006">
    <property type="protein sequence ID" value="TXK80438.1"/>
    <property type="molecule type" value="Genomic_DNA"/>
</dbReference>
<dbReference type="AlphaFoldDB" id="A0A5C8LXW3"/>
<evidence type="ECO:0000313" key="5">
    <source>
        <dbReference type="Proteomes" id="UP000321814"/>
    </source>
</evidence>
<evidence type="ECO:0000256" key="2">
    <source>
        <dbReference type="ARBA" id="ARBA00022801"/>
    </source>
</evidence>
<organism evidence="4 5">
    <name type="scientific">Rheinheimera tangshanensis</name>
    <dbReference type="NCBI Taxonomy" id="400153"/>
    <lineage>
        <taxon>Bacteria</taxon>
        <taxon>Pseudomonadati</taxon>
        <taxon>Pseudomonadota</taxon>
        <taxon>Gammaproteobacteria</taxon>
        <taxon>Chromatiales</taxon>
        <taxon>Chromatiaceae</taxon>
        <taxon>Rheinheimera</taxon>
    </lineage>
</organism>
<dbReference type="PANTHER" id="PTHR46470">
    <property type="entry name" value="N-ACYLNEURAMINATE-9-PHOSPHATASE"/>
    <property type="match status" value="1"/>
</dbReference>
<dbReference type="GO" id="GO:0046872">
    <property type="term" value="F:metal ion binding"/>
    <property type="evidence" value="ECO:0007669"/>
    <property type="project" value="UniProtKB-KW"/>
</dbReference>